<dbReference type="PROSITE" id="PS51257">
    <property type="entry name" value="PROKAR_LIPOPROTEIN"/>
    <property type="match status" value="1"/>
</dbReference>
<accession>A0A930XZ90</accession>
<evidence type="ECO:0000313" key="1">
    <source>
        <dbReference type="EMBL" id="MBF2707194.1"/>
    </source>
</evidence>
<dbReference type="EMBL" id="JADHEC010000002">
    <property type="protein sequence ID" value="MBF2707194.1"/>
    <property type="molecule type" value="Genomic_DNA"/>
</dbReference>
<dbReference type="Proteomes" id="UP000646211">
    <property type="component" value="Unassembled WGS sequence"/>
</dbReference>
<protein>
    <recommendedName>
        <fullName evidence="3">DUF4595 domain-containing protein</fullName>
    </recommendedName>
</protein>
<comment type="caution">
    <text evidence="1">The sequence shown here is derived from an EMBL/GenBank/DDBJ whole genome shotgun (WGS) entry which is preliminary data.</text>
</comment>
<dbReference type="RefSeq" id="WP_194310467.1">
    <property type="nucleotide sequence ID" value="NZ_JADHEC010000002.1"/>
</dbReference>
<name>A0A930XZ90_9FLAO</name>
<evidence type="ECO:0000313" key="2">
    <source>
        <dbReference type="Proteomes" id="UP000646211"/>
    </source>
</evidence>
<reference evidence="1" key="1">
    <citation type="submission" date="2020-11" db="EMBL/GenBank/DDBJ databases">
        <title>Genome of Flavobacterium soyangense.</title>
        <authorList>
            <person name="Liu Q."/>
            <person name="Xin Y.-H."/>
        </authorList>
    </citation>
    <scope>NUCLEOTIDE SEQUENCE</scope>
    <source>
        <strain evidence="1">CGMCC 1.13493</strain>
    </source>
</reference>
<gene>
    <name evidence="1" type="ORF">IR213_01095</name>
</gene>
<proteinExistence type="predicted"/>
<evidence type="ECO:0008006" key="3">
    <source>
        <dbReference type="Google" id="ProtNLM"/>
    </source>
</evidence>
<keyword evidence="2" id="KW-1185">Reference proteome</keyword>
<organism evidence="1 2">
    <name type="scientific">Flavobacterium soyangense</name>
    <dbReference type="NCBI Taxonomy" id="2023265"/>
    <lineage>
        <taxon>Bacteria</taxon>
        <taxon>Pseudomonadati</taxon>
        <taxon>Bacteroidota</taxon>
        <taxon>Flavobacteriia</taxon>
        <taxon>Flavobacteriales</taxon>
        <taxon>Flavobacteriaceae</taxon>
        <taxon>Flavobacterium</taxon>
    </lineage>
</organism>
<dbReference type="AlphaFoldDB" id="A0A930XZ90"/>
<sequence>MKNLIFILSFAFLFSCSKPEDNQPSNSNVKLLKSVIETGETYGSFSSYHYENNILTKVNYGELNNSMAIQQLGYENNKLIKIAHDDNYAGFGSSNNKAVNPEDFSYNYNLSSYPVETISYMTSSIFYKSIYRDYTYNLNSQKQITSIVENKDLSVEFVYNTTQVTKQKQFDNPPYEYTFTYDDKINPFNVLYTKFGLLDDYICPLLGQNHIYHFLSPNNIKEVYKNGILRYSFIYQYNDENQPVSVVAYDYSTSKTHQYMYTYTN</sequence>